<feature type="region of interest" description="Disordered" evidence="7">
    <location>
        <begin position="571"/>
        <end position="610"/>
    </location>
</feature>
<feature type="compositionally biased region" description="Low complexity" evidence="7">
    <location>
        <begin position="579"/>
        <end position="593"/>
    </location>
</feature>
<keyword evidence="4" id="KW-0238">DNA-binding</keyword>
<evidence type="ECO:0000256" key="5">
    <source>
        <dbReference type="ARBA" id="ARBA00023163"/>
    </source>
</evidence>
<evidence type="ECO:0000256" key="7">
    <source>
        <dbReference type="SAM" id="MobiDB-lite"/>
    </source>
</evidence>
<evidence type="ECO:0000313" key="9">
    <source>
        <dbReference type="EMBL" id="KAF7140375.1"/>
    </source>
</evidence>
<feature type="region of interest" description="Disordered" evidence="7">
    <location>
        <begin position="261"/>
        <end position="306"/>
    </location>
</feature>
<keyword evidence="2" id="KW-0677">Repeat</keyword>
<reference evidence="9" key="1">
    <citation type="submission" date="2019-11" db="EMBL/GenBank/DDBJ databases">
        <authorList>
            <person name="Liu Y."/>
            <person name="Hou J."/>
            <person name="Li T.-Q."/>
            <person name="Guan C.-H."/>
            <person name="Wu X."/>
            <person name="Wu H.-Z."/>
            <person name="Ling F."/>
            <person name="Zhang R."/>
            <person name="Shi X.-G."/>
            <person name="Ren J.-P."/>
            <person name="Chen E.-F."/>
            <person name="Sun J.-M."/>
        </authorList>
    </citation>
    <scope>NUCLEOTIDE SEQUENCE</scope>
    <source>
        <strain evidence="9">Adult_tree_wgs_1</strain>
        <tissue evidence="9">Leaves</tissue>
    </source>
</reference>
<evidence type="ECO:0000256" key="4">
    <source>
        <dbReference type="ARBA" id="ARBA00023125"/>
    </source>
</evidence>
<dbReference type="SMART" id="SM00774">
    <property type="entry name" value="WRKY"/>
    <property type="match status" value="2"/>
</dbReference>
<dbReference type="GO" id="GO:0043565">
    <property type="term" value="F:sequence-specific DNA binding"/>
    <property type="evidence" value="ECO:0007669"/>
    <property type="project" value="InterPro"/>
</dbReference>
<dbReference type="InterPro" id="IPR044810">
    <property type="entry name" value="WRKY_plant"/>
</dbReference>
<feature type="region of interest" description="Disordered" evidence="7">
    <location>
        <begin position="203"/>
        <end position="224"/>
    </location>
</feature>
<name>A0A834GU96_RHOSS</name>
<evidence type="ECO:0000256" key="2">
    <source>
        <dbReference type="ARBA" id="ARBA00022737"/>
    </source>
</evidence>
<evidence type="ECO:0000259" key="8">
    <source>
        <dbReference type="PROSITE" id="PS50811"/>
    </source>
</evidence>
<comment type="caution">
    <text evidence="9">The sequence shown here is derived from an EMBL/GenBank/DDBJ whole genome shotgun (WGS) entry which is preliminary data.</text>
</comment>
<evidence type="ECO:0000313" key="10">
    <source>
        <dbReference type="Proteomes" id="UP000626092"/>
    </source>
</evidence>
<proteinExistence type="predicted"/>
<dbReference type="InterPro" id="IPR003657">
    <property type="entry name" value="WRKY_dom"/>
</dbReference>
<dbReference type="SUPFAM" id="SSF118290">
    <property type="entry name" value="WRKY DNA-binding domain"/>
    <property type="match status" value="2"/>
</dbReference>
<dbReference type="Pfam" id="PF03106">
    <property type="entry name" value="WRKY"/>
    <property type="match status" value="2"/>
</dbReference>
<dbReference type="PROSITE" id="PS50811">
    <property type="entry name" value="WRKY"/>
    <property type="match status" value="2"/>
</dbReference>
<feature type="compositionally biased region" description="Polar residues" evidence="7">
    <location>
        <begin position="204"/>
        <end position="224"/>
    </location>
</feature>
<protein>
    <recommendedName>
        <fullName evidence="8">WRKY domain-containing protein</fullName>
    </recommendedName>
</protein>
<dbReference type="EMBL" id="WJXA01000006">
    <property type="protein sequence ID" value="KAF7140375.1"/>
    <property type="molecule type" value="Genomic_DNA"/>
</dbReference>
<evidence type="ECO:0000256" key="6">
    <source>
        <dbReference type="ARBA" id="ARBA00023242"/>
    </source>
</evidence>
<dbReference type="SMR" id="A0A834GU96"/>
<feature type="region of interest" description="Disordered" evidence="7">
    <location>
        <begin position="417"/>
        <end position="474"/>
    </location>
</feature>
<feature type="domain" description="WRKY" evidence="8">
    <location>
        <begin position="298"/>
        <end position="356"/>
    </location>
</feature>
<gene>
    <name evidence="9" type="ORF">RHSIM_Rhsim06G0235700</name>
</gene>
<dbReference type="Proteomes" id="UP000626092">
    <property type="component" value="Unassembled WGS sequence"/>
</dbReference>
<dbReference type="GO" id="GO:0003700">
    <property type="term" value="F:DNA-binding transcription factor activity"/>
    <property type="evidence" value="ECO:0007669"/>
    <property type="project" value="InterPro"/>
</dbReference>
<dbReference type="OrthoDB" id="1923003at2759"/>
<dbReference type="GO" id="GO:0005634">
    <property type="term" value="C:nucleus"/>
    <property type="evidence" value="ECO:0007669"/>
    <property type="project" value="UniProtKB-SubCell"/>
</dbReference>
<organism evidence="9 10">
    <name type="scientific">Rhododendron simsii</name>
    <name type="common">Sims's rhododendron</name>
    <dbReference type="NCBI Taxonomy" id="118357"/>
    <lineage>
        <taxon>Eukaryota</taxon>
        <taxon>Viridiplantae</taxon>
        <taxon>Streptophyta</taxon>
        <taxon>Embryophyta</taxon>
        <taxon>Tracheophyta</taxon>
        <taxon>Spermatophyta</taxon>
        <taxon>Magnoliopsida</taxon>
        <taxon>eudicotyledons</taxon>
        <taxon>Gunneridae</taxon>
        <taxon>Pentapetalae</taxon>
        <taxon>asterids</taxon>
        <taxon>Ericales</taxon>
        <taxon>Ericaceae</taxon>
        <taxon>Ericoideae</taxon>
        <taxon>Rhodoreae</taxon>
        <taxon>Rhododendron</taxon>
    </lineage>
</organism>
<dbReference type="PANTHER" id="PTHR31221">
    <property type="entry name" value="WRKY TRANSCRIPTION FACTOR PROTEIN 1-RELATED"/>
    <property type="match status" value="1"/>
</dbReference>
<sequence>MGVLDDNVAIMGDWVPPPSPSPRAFFSALLGDEFSSWSIPEPSIQIKSGGNFPWSQGQIISQKTDDRDQLANSSISSEQKMNSRGGLLERMAARAGFNAPRLNTESIRPACFSQNQDVRSPYITIQPDLSPTTLLESPVFLSNSQVQPSPTTGKLSFALSGSGRNFMLSTEAPSRSKDDFFEDISTITSSFALKHVAETGPHLSLSNTSGHSSKITSSNLPQQNFPRIEVPVQPENSIWSQNIDPAKVESLNRTTLLHLRDSSRKDAEHSPPPNEQQDEESDQRGGGDDTVVGGGPTEDGYNWRKYGQKQVKGSDYPRSYFKCTHTNCPVKKNVEQARDGQITKIIYKGTHNHAIPTPNQRLAIGSDLQLNIDDQSQAHTVADGDPRWTTVRNGTTGGACEWRQHNLEVASSVSRGAESCNAPTNGTHSESGEAVDACSTFSNDEEEDDRGTRGSTSLDYDGEGDESESKKRKMEAYATEMSGATRALREPRVVVQTTSEVDILDDGYRWRKYGQKVVKGNPNPRSYYKCTSTGCTVRKHVERASHDLKSVITTYEGKHNHNVPAARNGNSFTPHNGPAQGASAAAGSGYVSAHLHRPEPSQPHNGMARFDQSAGLSSLGLPARQQLGLGPHNGFSFGMNQPGLSNLAMAGLGPGQGNPHVTPYLGQQLLGSDMGFMLPKEEPNVEPHSEPPLNFPRSGSSVYHQIMNRLPLGPQM</sequence>
<dbReference type="FunFam" id="2.20.25.80:FF:000006">
    <property type="entry name" value="WRKY transcription factor"/>
    <property type="match status" value="1"/>
</dbReference>
<feature type="compositionally biased region" description="Polar residues" evidence="7">
    <location>
        <begin position="70"/>
        <end position="82"/>
    </location>
</feature>
<keyword evidence="6" id="KW-0539">Nucleus</keyword>
<dbReference type="FunFam" id="2.20.25.80:FF:000001">
    <property type="entry name" value="WRKY transcription factor 33"/>
    <property type="match status" value="1"/>
</dbReference>
<evidence type="ECO:0000256" key="3">
    <source>
        <dbReference type="ARBA" id="ARBA00023015"/>
    </source>
</evidence>
<dbReference type="Gene3D" id="2.20.25.80">
    <property type="entry name" value="WRKY domain"/>
    <property type="match status" value="2"/>
</dbReference>
<dbReference type="InterPro" id="IPR036576">
    <property type="entry name" value="WRKY_dom_sf"/>
</dbReference>
<feature type="domain" description="WRKY" evidence="8">
    <location>
        <begin position="499"/>
        <end position="564"/>
    </location>
</feature>
<dbReference type="AlphaFoldDB" id="A0A834GU96"/>
<comment type="subcellular location">
    <subcellularLocation>
        <location evidence="1">Nucleus</location>
    </subcellularLocation>
</comment>
<dbReference type="PANTHER" id="PTHR31221:SF313">
    <property type="entry name" value="OS09G0481700 PROTEIN"/>
    <property type="match status" value="1"/>
</dbReference>
<accession>A0A834GU96</accession>
<keyword evidence="10" id="KW-1185">Reference proteome</keyword>
<keyword evidence="5" id="KW-0804">Transcription</keyword>
<evidence type="ECO:0000256" key="1">
    <source>
        <dbReference type="ARBA" id="ARBA00004123"/>
    </source>
</evidence>
<keyword evidence="3" id="KW-0805">Transcription regulation</keyword>
<feature type="region of interest" description="Disordered" evidence="7">
    <location>
        <begin position="62"/>
        <end position="84"/>
    </location>
</feature>